<evidence type="ECO:0000256" key="1">
    <source>
        <dbReference type="SAM" id="Phobius"/>
    </source>
</evidence>
<dbReference type="OrthoDB" id="7355243at2759"/>
<accession>A0A0G4G097</accession>
<proteinExistence type="predicted"/>
<protein>
    <submittedName>
        <fullName evidence="2">Uncharacterized protein</fullName>
    </submittedName>
</protein>
<gene>
    <name evidence="2" type="ORF">Vbra_22634</name>
</gene>
<name>A0A0G4G097_VITBC</name>
<feature type="transmembrane region" description="Helical" evidence="1">
    <location>
        <begin position="21"/>
        <end position="41"/>
    </location>
</feature>
<dbReference type="InParanoid" id="A0A0G4G097"/>
<organism evidence="2 3">
    <name type="scientific">Vitrella brassicaformis (strain CCMP3155)</name>
    <dbReference type="NCBI Taxonomy" id="1169540"/>
    <lineage>
        <taxon>Eukaryota</taxon>
        <taxon>Sar</taxon>
        <taxon>Alveolata</taxon>
        <taxon>Colpodellida</taxon>
        <taxon>Vitrellaceae</taxon>
        <taxon>Vitrella</taxon>
    </lineage>
</organism>
<keyword evidence="1" id="KW-0812">Transmembrane</keyword>
<dbReference type="EMBL" id="CDMY01000540">
    <property type="protein sequence ID" value="CEM21275.1"/>
    <property type="molecule type" value="Genomic_DNA"/>
</dbReference>
<feature type="transmembrane region" description="Helical" evidence="1">
    <location>
        <begin position="83"/>
        <end position="105"/>
    </location>
</feature>
<evidence type="ECO:0000313" key="2">
    <source>
        <dbReference type="EMBL" id="CEM21275.1"/>
    </source>
</evidence>
<keyword evidence="1" id="KW-0472">Membrane</keyword>
<feature type="transmembrane region" description="Helical" evidence="1">
    <location>
        <begin position="144"/>
        <end position="164"/>
    </location>
</feature>
<dbReference type="VEuPathDB" id="CryptoDB:Vbra_22634"/>
<keyword evidence="3" id="KW-1185">Reference proteome</keyword>
<evidence type="ECO:0000313" key="3">
    <source>
        <dbReference type="Proteomes" id="UP000041254"/>
    </source>
</evidence>
<keyword evidence="1" id="KW-1133">Transmembrane helix</keyword>
<dbReference type="AlphaFoldDB" id="A0A0G4G097"/>
<reference evidence="2 3" key="1">
    <citation type="submission" date="2014-11" db="EMBL/GenBank/DDBJ databases">
        <authorList>
            <person name="Zhu J."/>
            <person name="Qi W."/>
            <person name="Song R."/>
        </authorList>
    </citation>
    <scope>NUCLEOTIDE SEQUENCE [LARGE SCALE GENOMIC DNA]</scope>
</reference>
<sequence length="214" mass="23284">MYADKANVGRCCLCVPIRLGCFLLAAAQFVMGIFALCGLILQDPRFVSGGYSHTTLLITGIVGVIGIVFGFLGAVGAYDNNALFVRGFFIYYVMAIAAHLIVFVLDNITLATCSSYASSDAAYHHYNETLDGISRNGLCTWTRAAYGVAFSVEFLLGVYFALVLNRFWMILDSTPAYLITFNGSGGYMPGAWHKYDNMAREAAPFIASHMRPSG</sequence>
<dbReference type="Proteomes" id="UP000041254">
    <property type="component" value="Unassembled WGS sequence"/>
</dbReference>
<feature type="transmembrane region" description="Helical" evidence="1">
    <location>
        <begin position="53"/>
        <end position="76"/>
    </location>
</feature>